<name>A0A165WN06_9AGAM</name>
<dbReference type="Pfam" id="PF20209">
    <property type="entry name" value="DUF6570"/>
    <property type="match status" value="1"/>
</dbReference>
<sequence length="252" mass="28278">MSPLYNAPNALSIEKRDAERRLKQIKKPVAADRASYTIHTPPSTVGEKFWTVKEVVTKCNRCQRSPVKGRKYSANNDMDPGKVVPDCLMDLTDIEEQLISLTRPVIHNYPPQHSNNPPKAQPRRPRDLDIVIIRQTAVDLTRHIDFKVRKMPIRDALHYLCANNPQYQNVEIDEDLIANLPDNGFIAEDLVLLETESTHQAEVVPAPGPSQSAEDATDEHEKQADVLGGVLDLADAQRSLLLSTTCYKDALK</sequence>
<proteinExistence type="predicted"/>
<feature type="domain" description="DUF6570" evidence="2">
    <location>
        <begin position="70"/>
        <end position="177"/>
    </location>
</feature>
<dbReference type="Proteomes" id="UP000076798">
    <property type="component" value="Unassembled WGS sequence"/>
</dbReference>
<reference evidence="3 4" key="1">
    <citation type="journal article" date="2016" name="Mol. Biol. Evol.">
        <title>Comparative Genomics of Early-Diverging Mushroom-Forming Fungi Provides Insights into the Origins of Lignocellulose Decay Capabilities.</title>
        <authorList>
            <person name="Nagy L.G."/>
            <person name="Riley R."/>
            <person name="Tritt A."/>
            <person name="Adam C."/>
            <person name="Daum C."/>
            <person name="Floudas D."/>
            <person name="Sun H."/>
            <person name="Yadav J.S."/>
            <person name="Pangilinan J."/>
            <person name="Larsson K.H."/>
            <person name="Matsuura K."/>
            <person name="Barry K."/>
            <person name="Labutti K."/>
            <person name="Kuo R."/>
            <person name="Ohm R.A."/>
            <person name="Bhattacharya S.S."/>
            <person name="Shirouzu T."/>
            <person name="Yoshinaga Y."/>
            <person name="Martin F.M."/>
            <person name="Grigoriev I.V."/>
            <person name="Hibbett D.S."/>
        </authorList>
    </citation>
    <scope>NUCLEOTIDE SEQUENCE [LARGE SCALE GENOMIC DNA]</scope>
    <source>
        <strain evidence="3 4">HHB10207 ss-3</strain>
    </source>
</reference>
<accession>A0A165WN06</accession>
<evidence type="ECO:0000313" key="4">
    <source>
        <dbReference type="Proteomes" id="UP000076798"/>
    </source>
</evidence>
<protein>
    <recommendedName>
        <fullName evidence="2">DUF6570 domain-containing protein</fullName>
    </recommendedName>
</protein>
<keyword evidence="4" id="KW-1185">Reference proteome</keyword>
<evidence type="ECO:0000256" key="1">
    <source>
        <dbReference type="SAM" id="MobiDB-lite"/>
    </source>
</evidence>
<dbReference type="OrthoDB" id="432234at2759"/>
<dbReference type="AlphaFoldDB" id="A0A165WN06"/>
<feature type="region of interest" description="Disordered" evidence="1">
    <location>
        <begin position="106"/>
        <end position="125"/>
    </location>
</feature>
<dbReference type="InterPro" id="IPR046700">
    <property type="entry name" value="DUF6570"/>
</dbReference>
<gene>
    <name evidence="3" type="ORF">SISSUDRAFT_1067829</name>
</gene>
<feature type="region of interest" description="Disordered" evidence="1">
    <location>
        <begin position="199"/>
        <end position="221"/>
    </location>
</feature>
<organism evidence="3 4">
    <name type="scientific">Sistotremastrum suecicum HHB10207 ss-3</name>
    <dbReference type="NCBI Taxonomy" id="1314776"/>
    <lineage>
        <taxon>Eukaryota</taxon>
        <taxon>Fungi</taxon>
        <taxon>Dikarya</taxon>
        <taxon>Basidiomycota</taxon>
        <taxon>Agaricomycotina</taxon>
        <taxon>Agaricomycetes</taxon>
        <taxon>Sistotremastrales</taxon>
        <taxon>Sistotremastraceae</taxon>
        <taxon>Sistotremastrum</taxon>
    </lineage>
</organism>
<evidence type="ECO:0000259" key="2">
    <source>
        <dbReference type="Pfam" id="PF20209"/>
    </source>
</evidence>
<dbReference type="EMBL" id="KV428631">
    <property type="protein sequence ID" value="KZT31353.1"/>
    <property type="molecule type" value="Genomic_DNA"/>
</dbReference>
<evidence type="ECO:0000313" key="3">
    <source>
        <dbReference type="EMBL" id="KZT31353.1"/>
    </source>
</evidence>